<reference evidence="1" key="1">
    <citation type="submission" date="2023-10" db="EMBL/GenBank/DDBJ databases">
        <title>Whole genome sequencing of actinobacterial strain Amycolatopsis sp. (BCA-696) identifies the underlying plant growth-promoting genes.</title>
        <authorList>
            <person name="Gandham P."/>
            <person name="Vadla N."/>
            <person name="Saji A."/>
            <person name="Srinivas V."/>
            <person name="Ruperao P."/>
            <person name="Selvanayagam S."/>
            <person name="Saxena R.K."/>
            <person name="Rathore A."/>
            <person name="Gopalakrishnan S."/>
            <person name="Thakur V."/>
        </authorList>
    </citation>
    <scope>NUCLEOTIDE SEQUENCE</scope>
    <source>
        <strain evidence="1">BCA-696</strain>
    </source>
</reference>
<gene>
    <name evidence="1" type="ORF">LCL61_28010</name>
</gene>
<dbReference type="EMBL" id="CP150484">
    <property type="protein sequence ID" value="WYW19397.1"/>
    <property type="molecule type" value="Genomic_DNA"/>
</dbReference>
<name>A0ACD5BJH2_9PSEU</name>
<dbReference type="Proteomes" id="UP001456344">
    <property type="component" value="Chromosome"/>
</dbReference>
<protein>
    <submittedName>
        <fullName evidence="1">Uncharacterized protein</fullName>
    </submittedName>
</protein>
<evidence type="ECO:0000313" key="2">
    <source>
        <dbReference type="Proteomes" id="UP001456344"/>
    </source>
</evidence>
<accession>A0ACD5BJH2</accession>
<evidence type="ECO:0000313" key="1">
    <source>
        <dbReference type="EMBL" id="WYW19397.1"/>
    </source>
</evidence>
<keyword evidence="2" id="KW-1185">Reference proteome</keyword>
<sequence length="128" mass="13573">MAELGVSGESGSVGFSLVRIDETGTVAAKVALSQLGWCAGQSIRFDVSAGLLVAGRTSERVAARIPSKMGVVLPARLRSRCRMRVGEQVLLASLIEHDLLVVYPQHVLHAMVTGFHASLLHSRDPQGG</sequence>
<organism evidence="1 2">
    <name type="scientific">Amycolatopsis coloradensis</name>
    <dbReference type="NCBI Taxonomy" id="76021"/>
    <lineage>
        <taxon>Bacteria</taxon>
        <taxon>Bacillati</taxon>
        <taxon>Actinomycetota</taxon>
        <taxon>Actinomycetes</taxon>
        <taxon>Pseudonocardiales</taxon>
        <taxon>Pseudonocardiaceae</taxon>
        <taxon>Amycolatopsis</taxon>
    </lineage>
</organism>
<proteinExistence type="predicted"/>